<dbReference type="GO" id="GO:0000139">
    <property type="term" value="C:Golgi membrane"/>
    <property type="evidence" value="ECO:0007669"/>
    <property type="project" value="UniProtKB-SubCell"/>
</dbReference>
<comment type="subcellular location">
    <subcellularLocation>
        <location evidence="1">Golgi apparatus membrane</location>
        <topology evidence="1">Peripheral membrane protein</topology>
        <orientation evidence="1">Cytoplasmic side</orientation>
    </subcellularLocation>
</comment>
<accession>A0A0K0ENR0</accession>
<evidence type="ECO:0000313" key="9">
    <source>
        <dbReference type="WBParaSite" id="TCONS_00007824.p1"/>
    </source>
</evidence>
<dbReference type="PANTHER" id="PTHR12704">
    <property type="entry name" value="TRANS-GOLGI PROTEIN GMX33"/>
    <property type="match status" value="1"/>
</dbReference>
<evidence type="ECO:0000313" key="8">
    <source>
        <dbReference type="WBParaSite" id="SSTP_0001109700.1"/>
    </source>
</evidence>
<dbReference type="Pfam" id="PF05719">
    <property type="entry name" value="GPP34"/>
    <property type="match status" value="1"/>
</dbReference>
<comment type="similarity">
    <text evidence="2">Belongs to the GOLPH3/VPS74 family.</text>
</comment>
<dbReference type="GO" id="GO:0070273">
    <property type="term" value="F:phosphatidylinositol-4-phosphate binding"/>
    <property type="evidence" value="ECO:0007669"/>
    <property type="project" value="InterPro"/>
</dbReference>
<dbReference type="Gene3D" id="1.10.3630.10">
    <property type="entry name" value="yeast vps74-n-term truncation variant domain like"/>
    <property type="match status" value="1"/>
</dbReference>
<dbReference type="STRING" id="6248.A0A0K0ENR0"/>
<evidence type="ECO:0000313" key="7">
    <source>
        <dbReference type="Proteomes" id="UP000035681"/>
    </source>
</evidence>
<dbReference type="AlphaFoldDB" id="A0A0K0ENR0"/>
<dbReference type="GO" id="GO:0007030">
    <property type="term" value="P:Golgi organization"/>
    <property type="evidence" value="ECO:0007669"/>
    <property type="project" value="TreeGrafter"/>
</dbReference>
<keyword evidence="5" id="KW-0472">Membrane</keyword>
<dbReference type="GO" id="GO:0048194">
    <property type="term" value="P:Golgi vesicle budding"/>
    <property type="evidence" value="ECO:0007669"/>
    <property type="project" value="TreeGrafter"/>
</dbReference>
<dbReference type="GO" id="GO:0005829">
    <property type="term" value="C:cytosol"/>
    <property type="evidence" value="ECO:0007669"/>
    <property type="project" value="TreeGrafter"/>
</dbReference>
<evidence type="ECO:0000256" key="3">
    <source>
        <dbReference type="ARBA" id="ARBA00023034"/>
    </source>
</evidence>
<dbReference type="PANTHER" id="PTHR12704:SF2">
    <property type="entry name" value="GOLGI PHOSPHOPROTEIN 3 HOMOLOG SAURON"/>
    <property type="match status" value="1"/>
</dbReference>
<keyword evidence="4" id="KW-0446">Lipid-binding</keyword>
<dbReference type="WBParaSite" id="SSTP_0001109700.1">
    <property type="protein sequence ID" value="SSTP_0001109700.1"/>
    <property type="gene ID" value="SSTP_0001109700"/>
</dbReference>
<reference evidence="8" key="1">
    <citation type="submission" date="2015-08" db="UniProtKB">
        <authorList>
            <consortium name="WormBaseParasite"/>
        </authorList>
    </citation>
    <scope>IDENTIFICATION</scope>
</reference>
<dbReference type="WBParaSite" id="TCONS_00007824.p1">
    <property type="protein sequence ID" value="TCONS_00007824.p1"/>
    <property type="gene ID" value="XLOC_005830"/>
</dbReference>
<name>A0A0K0ENR0_STRER</name>
<evidence type="ECO:0000256" key="2">
    <source>
        <dbReference type="ARBA" id="ARBA00007284"/>
    </source>
</evidence>
<dbReference type="InterPro" id="IPR038261">
    <property type="entry name" value="GPP34-like_sf"/>
</dbReference>
<evidence type="ECO:0000256" key="5">
    <source>
        <dbReference type="ARBA" id="ARBA00023136"/>
    </source>
</evidence>
<organism evidence="8">
    <name type="scientific">Strongyloides stercoralis</name>
    <name type="common">Threadworm</name>
    <dbReference type="NCBI Taxonomy" id="6248"/>
    <lineage>
        <taxon>Eukaryota</taxon>
        <taxon>Metazoa</taxon>
        <taxon>Ecdysozoa</taxon>
        <taxon>Nematoda</taxon>
        <taxon>Chromadorea</taxon>
        <taxon>Rhabditida</taxon>
        <taxon>Tylenchina</taxon>
        <taxon>Panagrolaimomorpha</taxon>
        <taxon>Strongyloidoidea</taxon>
        <taxon>Strongyloididae</taxon>
        <taxon>Strongyloides</taxon>
    </lineage>
</organism>
<dbReference type="GO" id="GO:0031985">
    <property type="term" value="C:Golgi cisterna"/>
    <property type="evidence" value="ECO:0007669"/>
    <property type="project" value="TreeGrafter"/>
</dbReference>
<dbReference type="Proteomes" id="UP000035681">
    <property type="component" value="Unplaced"/>
</dbReference>
<sequence length="294" mass="34565">MHAYYSSRSESMDCSLRQRNSGNVKKDNNNENNDEENYTKYNECDHLNLMEQLMIMSLRKQTTTLLSINISNEKISIILRGALLIELGLRGYIELDGRGCMRKKLCDRNVIVIKNDKISDFLMNQCINYISKYNGKYSIKSWLLFLSGQSLNFMMIHSHIKFMREKLCKNLVDKGVLECGLQSNFLFKMHNFKFRSREEQKKILLLFQKGLLSEYKPDYTKYNSRILALIFLTYAGEIENLPTECLDEDNYVRAINNLYSIKDSNFNELARRVDNKFGDLYWGVFDAIKQLFNL</sequence>
<proteinExistence type="inferred from homology"/>
<evidence type="ECO:0000256" key="6">
    <source>
        <dbReference type="SAM" id="MobiDB-lite"/>
    </source>
</evidence>
<dbReference type="InterPro" id="IPR008628">
    <property type="entry name" value="GPP34-like"/>
</dbReference>
<keyword evidence="7" id="KW-1185">Reference proteome</keyword>
<protein>
    <submittedName>
        <fullName evidence="8 9">Golgi phosphoprotein 3</fullName>
    </submittedName>
</protein>
<dbReference type="GO" id="GO:0006890">
    <property type="term" value="P:retrograde vesicle-mediated transport, Golgi to endoplasmic reticulum"/>
    <property type="evidence" value="ECO:0007669"/>
    <property type="project" value="TreeGrafter"/>
</dbReference>
<feature type="region of interest" description="Disordered" evidence="6">
    <location>
        <begin position="1"/>
        <end position="37"/>
    </location>
</feature>
<dbReference type="GO" id="GO:0043001">
    <property type="term" value="P:Golgi to plasma membrane protein transport"/>
    <property type="evidence" value="ECO:0007669"/>
    <property type="project" value="TreeGrafter"/>
</dbReference>
<keyword evidence="3" id="KW-0333">Golgi apparatus</keyword>
<dbReference type="GO" id="GO:0005802">
    <property type="term" value="C:trans-Golgi network"/>
    <property type="evidence" value="ECO:0007669"/>
    <property type="project" value="TreeGrafter"/>
</dbReference>
<evidence type="ECO:0000256" key="1">
    <source>
        <dbReference type="ARBA" id="ARBA00004255"/>
    </source>
</evidence>
<evidence type="ECO:0000256" key="4">
    <source>
        <dbReference type="ARBA" id="ARBA00023121"/>
    </source>
</evidence>